<dbReference type="PANTHER" id="PTHR18034">
    <property type="entry name" value="CELL CYCLE CONTROL PROTEIN CWF22-RELATED"/>
    <property type="match status" value="1"/>
</dbReference>
<sequence length="257" mass="29425">MRGMVCVVLVVQMCAASGGSDVCRWLGCWCVTVWATIVFAGVSWHVERVVPYVKYESHVHSFHHENIQRTIRSQEIPATCQLCHRRRMNTDARKAILCVLMGAEDYLDAFEKLLKLDLSGKQVSILCPRKFSTSIIVFWPPNFVVMTRIRNSRYSSSRSLCDSVFLKAVDLTDLKQLTLNRVMHFQMLFEAIFKNPEATVWNIFTRVGVTPELEPLRNGLQFFIKQYVVNADHADKSVSNKFKIARKASSNMEGILM</sequence>
<dbReference type="InterPro" id="IPR050781">
    <property type="entry name" value="CWC22_splicing_factor"/>
</dbReference>
<dbReference type="GO" id="GO:0042274">
    <property type="term" value="P:ribosomal small subunit biogenesis"/>
    <property type="evidence" value="ECO:0007669"/>
    <property type="project" value="TreeGrafter"/>
</dbReference>
<keyword evidence="3" id="KW-1185">Reference proteome</keyword>
<dbReference type="EMBL" id="JADFTS010000004">
    <property type="protein sequence ID" value="KAF9607927.1"/>
    <property type="molecule type" value="Genomic_DNA"/>
</dbReference>
<dbReference type="GO" id="GO:0005730">
    <property type="term" value="C:nucleolus"/>
    <property type="evidence" value="ECO:0007669"/>
    <property type="project" value="TreeGrafter"/>
</dbReference>
<feature type="signal peptide" evidence="1">
    <location>
        <begin position="1"/>
        <end position="16"/>
    </location>
</feature>
<proteinExistence type="predicted"/>
<organism evidence="2 3">
    <name type="scientific">Coptis chinensis</name>
    <dbReference type="NCBI Taxonomy" id="261450"/>
    <lineage>
        <taxon>Eukaryota</taxon>
        <taxon>Viridiplantae</taxon>
        <taxon>Streptophyta</taxon>
        <taxon>Embryophyta</taxon>
        <taxon>Tracheophyta</taxon>
        <taxon>Spermatophyta</taxon>
        <taxon>Magnoliopsida</taxon>
        <taxon>Ranunculales</taxon>
        <taxon>Ranunculaceae</taxon>
        <taxon>Coptidoideae</taxon>
        <taxon>Coptis</taxon>
    </lineage>
</organism>
<dbReference type="AlphaFoldDB" id="A0A835LWU7"/>
<dbReference type="PANTHER" id="PTHR18034:SF4">
    <property type="entry name" value="NUCLEOLAR MIF4G DOMAIN-CONTAINING PROTEIN 1"/>
    <property type="match status" value="1"/>
</dbReference>
<keyword evidence="1" id="KW-0732">Signal</keyword>
<dbReference type="GO" id="GO:0003723">
    <property type="term" value="F:RNA binding"/>
    <property type="evidence" value="ECO:0007669"/>
    <property type="project" value="TreeGrafter"/>
</dbReference>
<protein>
    <submittedName>
        <fullName evidence="2">Uncharacterized protein</fullName>
    </submittedName>
</protein>
<feature type="chain" id="PRO_5032519710" evidence="1">
    <location>
        <begin position="17"/>
        <end position="257"/>
    </location>
</feature>
<dbReference type="Proteomes" id="UP000631114">
    <property type="component" value="Unassembled WGS sequence"/>
</dbReference>
<evidence type="ECO:0000313" key="3">
    <source>
        <dbReference type="Proteomes" id="UP000631114"/>
    </source>
</evidence>
<dbReference type="OrthoDB" id="10260961at2759"/>
<gene>
    <name evidence="2" type="ORF">IFM89_003741</name>
</gene>
<name>A0A835LWU7_9MAGN</name>
<accession>A0A835LWU7</accession>
<evidence type="ECO:0000256" key="1">
    <source>
        <dbReference type="SAM" id="SignalP"/>
    </source>
</evidence>
<reference evidence="2 3" key="1">
    <citation type="submission" date="2020-10" db="EMBL/GenBank/DDBJ databases">
        <title>The Coptis chinensis genome and diversification of protoberbering-type alkaloids.</title>
        <authorList>
            <person name="Wang B."/>
            <person name="Shu S."/>
            <person name="Song C."/>
            <person name="Liu Y."/>
        </authorList>
    </citation>
    <scope>NUCLEOTIDE SEQUENCE [LARGE SCALE GENOMIC DNA]</scope>
    <source>
        <strain evidence="2">HL-2020</strain>
        <tissue evidence="2">Leaf</tissue>
    </source>
</reference>
<evidence type="ECO:0000313" key="2">
    <source>
        <dbReference type="EMBL" id="KAF9607927.1"/>
    </source>
</evidence>
<comment type="caution">
    <text evidence="2">The sequence shown here is derived from an EMBL/GenBank/DDBJ whole genome shotgun (WGS) entry which is preliminary data.</text>
</comment>